<feature type="domain" description="BRCT" evidence="2">
    <location>
        <begin position="408"/>
        <end position="471"/>
    </location>
</feature>
<feature type="region of interest" description="Disordered" evidence="1">
    <location>
        <begin position="266"/>
        <end position="384"/>
    </location>
</feature>
<dbReference type="HOGENOM" id="CLU_343578_0_0_1"/>
<proteinExistence type="predicted"/>
<evidence type="ECO:0000259" key="2">
    <source>
        <dbReference type="PROSITE" id="PS50172"/>
    </source>
</evidence>
<dbReference type="KEGG" id="pco:PHACADRAFT_180259"/>
<dbReference type="SUPFAM" id="SSF52113">
    <property type="entry name" value="BRCT domain"/>
    <property type="match status" value="1"/>
</dbReference>
<dbReference type="GeneID" id="18909947"/>
<protein>
    <recommendedName>
        <fullName evidence="2">BRCT domain-containing protein</fullName>
    </recommendedName>
</protein>
<feature type="compositionally biased region" description="Acidic residues" evidence="1">
    <location>
        <begin position="511"/>
        <end position="523"/>
    </location>
</feature>
<dbReference type="InterPro" id="IPR036420">
    <property type="entry name" value="BRCT_dom_sf"/>
</dbReference>
<dbReference type="STRING" id="650164.K5VDP9"/>
<dbReference type="InParanoid" id="K5VDP9"/>
<dbReference type="Pfam" id="PF16589">
    <property type="entry name" value="BRCT_2"/>
    <property type="match status" value="1"/>
</dbReference>
<feature type="compositionally biased region" description="Polar residues" evidence="1">
    <location>
        <begin position="304"/>
        <end position="333"/>
    </location>
</feature>
<dbReference type="OrthoDB" id="3267102at2759"/>
<sequence>MSDDDPIFVAGDGSPLKIFVEPTDVPDRAARLIKKLKKSGADIRISPRDADIIVVGEDVDIRRKVVNSSKDKIILDYKWVQASLKRDAAYLDRENWGRYRVFPEDREDECVLVHAVHGVSQELTLKSALPTPRPTPVNDSASAQNTVSNSLAAHVQLLPSHIPTAPAQFSYPLPNSQLNPQLTTLLQQLVAANSSVLPQQSAPHTQHWAADPATLLSGPTMLIPVQLQQRILDHMLSLSPNSSLSWQLAQLVEQFTKQQASGHGIVPGLSTLPQINHAPLSSPTQPHMPPPLSGYNHMSAPPFTFQQGSSSNLPSFGQAGSTSASHPSESISATVPVKRERLGRDDASSRQKKHRKPSAEDSDDERQARATPERSAKETPGLFVDRKGRPIPIYVQHAKWRNKYVPDIQKFGGKIVANIADADYAVLFTQALGSWDYLRTAVEAGTPAVKALYITDCLAKGKLLNSSAYSFEGSQLKDEHGNMYVAKLAELRAQSREEKQKKAPRNHQSSSEEEEEEEEEEVSEDGKAVKRKKLAGNRFTEEELTRAREYIKQLFEKEPNASSAAVCQALCQKIPTHSAASWSFKLGGFEGSIELARKQMKARAKAEQKPAKEDSALADPAPASPPAQPIAEPQPSAPEQPQEGPFHEDLAAIVDQFVQVVNGQYNNETDEEVFAILSDRAACRTAASWQEFYTKYQDVIENLVQEFTSSTQQPA</sequence>
<dbReference type="Proteomes" id="UP000008370">
    <property type="component" value="Unassembled WGS sequence"/>
</dbReference>
<dbReference type="PROSITE" id="PS50172">
    <property type="entry name" value="BRCT"/>
    <property type="match status" value="1"/>
</dbReference>
<feature type="region of interest" description="Disordered" evidence="1">
    <location>
        <begin position="495"/>
        <end position="530"/>
    </location>
</feature>
<feature type="compositionally biased region" description="Basic and acidic residues" evidence="1">
    <location>
        <begin position="604"/>
        <end position="615"/>
    </location>
</feature>
<feature type="compositionally biased region" description="Low complexity" evidence="1">
    <location>
        <begin position="629"/>
        <end position="644"/>
    </location>
</feature>
<evidence type="ECO:0000313" key="4">
    <source>
        <dbReference type="Proteomes" id="UP000008370"/>
    </source>
</evidence>
<feature type="compositionally biased region" description="Basic and acidic residues" evidence="1">
    <location>
        <begin position="365"/>
        <end position="377"/>
    </location>
</feature>
<dbReference type="EMBL" id="JH930468">
    <property type="protein sequence ID" value="EKM61111.1"/>
    <property type="molecule type" value="Genomic_DNA"/>
</dbReference>
<dbReference type="RefSeq" id="XP_007390545.1">
    <property type="nucleotide sequence ID" value="XM_007390483.1"/>
</dbReference>
<evidence type="ECO:0000313" key="3">
    <source>
        <dbReference type="EMBL" id="EKM61111.1"/>
    </source>
</evidence>
<organism evidence="3 4">
    <name type="scientific">Phanerochaete carnosa (strain HHB-10118-sp)</name>
    <name type="common">White-rot fungus</name>
    <name type="synonym">Peniophora carnosa</name>
    <dbReference type="NCBI Taxonomy" id="650164"/>
    <lineage>
        <taxon>Eukaryota</taxon>
        <taxon>Fungi</taxon>
        <taxon>Dikarya</taxon>
        <taxon>Basidiomycota</taxon>
        <taxon>Agaricomycotina</taxon>
        <taxon>Agaricomycetes</taxon>
        <taxon>Polyporales</taxon>
        <taxon>Phanerochaetaceae</taxon>
        <taxon>Phanerochaete</taxon>
    </lineage>
</organism>
<feature type="compositionally biased region" description="Polar residues" evidence="1">
    <location>
        <begin position="271"/>
        <end position="285"/>
    </location>
</feature>
<dbReference type="InterPro" id="IPR001357">
    <property type="entry name" value="BRCT_dom"/>
</dbReference>
<dbReference type="AlphaFoldDB" id="K5VDP9"/>
<feature type="compositionally biased region" description="Basic and acidic residues" evidence="1">
    <location>
        <begin position="337"/>
        <end position="349"/>
    </location>
</feature>
<accession>K5VDP9</accession>
<feature type="region of interest" description="Disordered" evidence="1">
    <location>
        <begin position="600"/>
        <end position="648"/>
    </location>
</feature>
<gene>
    <name evidence="3" type="ORF">PHACADRAFT_180259</name>
</gene>
<evidence type="ECO:0000256" key="1">
    <source>
        <dbReference type="SAM" id="MobiDB-lite"/>
    </source>
</evidence>
<dbReference type="Gene3D" id="3.40.50.10190">
    <property type="entry name" value="BRCT domain"/>
    <property type="match status" value="1"/>
</dbReference>
<keyword evidence="4" id="KW-1185">Reference proteome</keyword>
<name>K5VDP9_PHACS</name>
<reference evidence="3 4" key="1">
    <citation type="journal article" date="2012" name="BMC Genomics">
        <title>Comparative genomics of the white-rot fungi, Phanerochaete carnosa and P. chrysosporium, to elucidate the genetic basis of the distinct wood types they colonize.</title>
        <authorList>
            <person name="Suzuki H."/>
            <person name="MacDonald J."/>
            <person name="Syed K."/>
            <person name="Salamov A."/>
            <person name="Hori C."/>
            <person name="Aerts A."/>
            <person name="Henrissat B."/>
            <person name="Wiebenga A."/>
            <person name="vanKuyk P.A."/>
            <person name="Barry K."/>
            <person name="Lindquist E."/>
            <person name="LaButti K."/>
            <person name="Lapidus A."/>
            <person name="Lucas S."/>
            <person name="Coutinho P."/>
            <person name="Gong Y."/>
            <person name="Samejima M."/>
            <person name="Mahadevan R."/>
            <person name="Abou-Zaid M."/>
            <person name="de Vries R.P."/>
            <person name="Igarashi K."/>
            <person name="Yadav J.S."/>
            <person name="Grigoriev I.V."/>
            <person name="Master E.R."/>
        </authorList>
    </citation>
    <scope>NUCLEOTIDE SEQUENCE [LARGE SCALE GENOMIC DNA]</scope>
    <source>
        <strain evidence="3 4">HHB-10118-sp</strain>
    </source>
</reference>